<name>A0A0A9ACH5_ARUDO</name>
<reference evidence="1" key="1">
    <citation type="submission" date="2014-09" db="EMBL/GenBank/DDBJ databases">
        <authorList>
            <person name="Magalhaes I.L.F."/>
            <person name="Oliveira U."/>
            <person name="Santos F.R."/>
            <person name="Vidigal T.H.D.A."/>
            <person name="Brescovit A.D."/>
            <person name="Santos A.J."/>
        </authorList>
    </citation>
    <scope>NUCLEOTIDE SEQUENCE</scope>
    <source>
        <tissue evidence="1">Shoot tissue taken approximately 20 cm above the soil surface</tissue>
    </source>
</reference>
<dbReference type="AlphaFoldDB" id="A0A0A9ACH5"/>
<protein>
    <submittedName>
        <fullName evidence="1">Uncharacterized protein</fullName>
    </submittedName>
</protein>
<evidence type="ECO:0000313" key="1">
    <source>
        <dbReference type="EMBL" id="JAD44792.1"/>
    </source>
</evidence>
<dbReference type="EMBL" id="GBRH01253103">
    <property type="protein sequence ID" value="JAD44792.1"/>
    <property type="molecule type" value="Transcribed_RNA"/>
</dbReference>
<sequence>MLMLMFIESLLLSKMF</sequence>
<accession>A0A0A9ACH5</accession>
<proteinExistence type="predicted"/>
<organism evidence="1">
    <name type="scientific">Arundo donax</name>
    <name type="common">Giant reed</name>
    <name type="synonym">Donax arundinaceus</name>
    <dbReference type="NCBI Taxonomy" id="35708"/>
    <lineage>
        <taxon>Eukaryota</taxon>
        <taxon>Viridiplantae</taxon>
        <taxon>Streptophyta</taxon>
        <taxon>Embryophyta</taxon>
        <taxon>Tracheophyta</taxon>
        <taxon>Spermatophyta</taxon>
        <taxon>Magnoliopsida</taxon>
        <taxon>Liliopsida</taxon>
        <taxon>Poales</taxon>
        <taxon>Poaceae</taxon>
        <taxon>PACMAD clade</taxon>
        <taxon>Arundinoideae</taxon>
        <taxon>Arundineae</taxon>
        <taxon>Arundo</taxon>
    </lineage>
</organism>
<reference evidence="1" key="2">
    <citation type="journal article" date="2015" name="Data Brief">
        <title>Shoot transcriptome of the giant reed, Arundo donax.</title>
        <authorList>
            <person name="Barrero R.A."/>
            <person name="Guerrero F.D."/>
            <person name="Moolhuijzen P."/>
            <person name="Goolsby J.A."/>
            <person name="Tidwell J."/>
            <person name="Bellgard S.E."/>
            <person name="Bellgard M.I."/>
        </authorList>
    </citation>
    <scope>NUCLEOTIDE SEQUENCE</scope>
    <source>
        <tissue evidence="1">Shoot tissue taken approximately 20 cm above the soil surface</tissue>
    </source>
</reference>